<reference evidence="3 4" key="1">
    <citation type="submission" date="2014-12" db="EMBL/GenBank/DDBJ databases">
        <title>Genome assembly of Enhygromyxa salina DSM 15201.</title>
        <authorList>
            <person name="Sharma G."/>
            <person name="Subramanian S."/>
        </authorList>
    </citation>
    <scope>NUCLEOTIDE SEQUENCE [LARGE SCALE GENOMIC DNA]</scope>
    <source>
        <strain evidence="3 4">DSM 15201</strain>
    </source>
</reference>
<sequence length="630" mass="67554">MTDPTKIPEAAANLEVKMFTIAVDSFDPVALVFSLVKDVVGAVFSRLVDVIRANQKYANPPSAVQLPTTGNFFVFYQNGSTGQLMYGRWDGSTWTDGNVIPDVTMSAGPGAVVFNNTIYVFFQGAENNGTLWYITSTDGSSWSAARQVPGASLNDSPSAAVLNGSLHVFYRQGKDLHQCSSTDGDSWSGISAIILGTIALSCSPSATVFESNLRVFYQGCSGSAPNGKIYYVKSTDGSNWGSSDTQVSGQPGIVGTPSAVCYNDSVYLLYMLLDGTLWYTKSSNGSSWLSGIQAAPLQLTDSPAPIVFTPPGGKSQIYYLAQGVAESGVLWCNTYNGSQWTSMAPAAHSSVMSRSPGPVVYNGRLYAFYKGADNESLYYSESSDGVEWSGSIQVPDAGLRDTPNAIAYQGNLYVFYRGGSNGLWYSRYDGSSWSQSLGGTGQSLSTAPSSVVFNNKIYLFHNSNSAGSTDMYWSTFDGKNWTKNVTVPGVYMQESPSAVVFNGKIYVFYQSSDPGALFYKTFDGNSSWSETLFPNCLPNNNPYAAQLASNGSPGAVVYNGKIHVFYQASDATYTWQGGNGLLGYFSSSDGQHWSWSKPQVPASSQSPTGVVVALAQDEWDAVSTALKLPL</sequence>
<dbReference type="Gene3D" id="2.120.10.70">
    <property type="entry name" value="Fucose-specific lectin"/>
    <property type="match status" value="3"/>
</dbReference>
<evidence type="ECO:0000256" key="2">
    <source>
        <dbReference type="ARBA" id="ARBA00022737"/>
    </source>
</evidence>
<keyword evidence="2" id="KW-0677">Repeat</keyword>
<dbReference type="SUPFAM" id="SSF89372">
    <property type="entry name" value="Fucose-specific lectin"/>
    <property type="match status" value="2"/>
</dbReference>
<organism evidence="3 4">
    <name type="scientific">Enhygromyxa salina</name>
    <dbReference type="NCBI Taxonomy" id="215803"/>
    <lineage>
        <taxon>Bacteria</taxon>
        <taxon>Pseudomonadati</taxon>
        <taxon>Myxococcota</taxon>
        <taxon>Polyangia</taxon>
        <taxon>Nannocystales</taxon>
        <taxon>Nannocystaceae</taxon>
        <taxon>Enhygromyxa</taxon>
    </lineage>
</organism>
<evidence type="ECO:0000313" key="4">
    <source>
        <dbReference type="Proteomes" id="UP000031599"/>
    </source>
</evidence>
<dbReference type="Proteomes" id="UP000031599">
    <property type="component" value="Unassembled WGS sequence"/>
</dbReference>
<accession>A0A0C2D1F8</accession>
<evidence type="ECO:0000313" key="3">
    <source>
        <dbReference type="EMBL" id="KIG13997.1"/>
    </source>
</evidence>
<dbReference type="RefSeq" id="WP_052554509.1">
    <property type="nucleotide sequence ID" value="NZ_JMCC02000082.1"/>
</dbReference>
<dbReference type="EMBL" id="JMCC02000082">
    <property type="protein sequence ID" value="KIG13997.1"/>
    <property type="molecule type" value="Genomic_DNA"/>
</dbReference>
<dbReference type="AlphaFoldDB" id="A0A0C2D1F8"/>
<protein>
    <submittedName>
        <fullName evidence="3">Uncharacterized protein</fullName>
    </submittedName>
</protein>
<evidence type="ECO:0000256" key="1">
    <source>
        <dbReference type="ARBA" id="ARBA00022441"/>
    </source>
</evidence>
<dbReference type="PANTHER" id="PTHR24412:SF489">
    <property type="entry name" value="RING FINGER DOMAIN AND KELCH REPEAT-CONTAINING PROTEIN DDB_G0271372"/>
    <property type="match status" value="1"/>
</dbReference>
<keyword evidence="1" id="KW-0880">Kelch repeat</keyword>
<proteinExistence type="predicted"/>
<gene>
    <name evidence="3" type="ORF">DB30_07334</name>
</gene>
<name>A0A0C2D1F8_9BACT</name>
<dbReference type="PANTHER" id="PTHR24412">
    <property type="entry name" value="KELCH PROTEIN"/>
    <property type="match status" value="1"/>
</dbReference>
<comment type="caution">
    <text evidence="3">The sequence shown here is derived from an EMBL/GenBank/DDBJ whole genome shotgun (WGS) entry which is preliminary data.</text>
</comment>